<proteinExistence type="predicted"/>
<keyword evidence="2" id="KW-1133">Transmembrane helix</keyword>
<accession>A0A412FMW7</accession>
<sequence length="191" mass="21670">MDTLNQKRVWSGLGSVLFVSLLACLFTACNDKIDVQQAFPFTVETMPVPTRLVLGETAEIRCELKRAGRFEDARYTIRYFQPDGKGSLLLDNGMKLLPNDRYPLDREVFRLYYTSGCTDQQTIDIYFEDNAGQVALLSFSFNNENEEEEEAEVTEKSKDLPAMQIDTTPVRFPPDSPDEPSFTPLTMETGL</sequence>
<comment type="caution">
    <text evidence="3">The sequence shown here is derived from an EMBL/GenBank/DDBJ whole genome shotgun (WGS) entry which is preliminary data.</text>
</comment>
<dbReference type="Pfam" id="PF12988">
    <property type="entry name" value="TraQ_transposon"/>
    <property type="match status" value="1"/>
</dbReference>
<dbReference type="Gene3D" id="2.60.40.2410">
    <property type="entry name" value="Uncharacterised protein PF12988, DUF3872"/>
    <property type="match status" value="1"/>
</dbReference>
<reference evidence="3 4" key="1">
    <citation type="submission" date="2018-08" db="EMBL/GenBank/DDBJ databases">
        <title>A genome reference for cultivated species of the human gut microbiota.</title>
        <authorList>
            <person name="Zou Y."/>
            <person name="Xue W."/>
            <person name="Luo G."/>
        </authorList>
    </citation>
    <scope>NUCLEOTIDE SEQUENCE [LARGE SCALE GENOMIC DNA]</scope>
    <source>
        <strain evidence="3 4">AF24-29LB</strain>
    </source>
</reference>
<keyword evidence="2" id="KW-0472">Membrane</keyword>
<evidence type="ECO:0000313" key="4">
    <source>
        <dbReference type="Proteomes" id="UP000284205"/>
    </source>
</evidence>
<organism evidence="3 4">
    <name type="scientific">Bacteroides caccae</name>
    <dbReference type="NCBI Taxonomy" id="47678"/>
    <lineage>
        <taxon>Bacteria</taxon>
        <taxon>Pseudomonadati</taxon>
        <taxon>Bacteroidota</taxon>
        <taxon>Bacteroidia</taxon>
        <taxon>Bacteroidales</taxon>
        <taxon>Bacteroidaceae</taxon>
        <taxon>Bacteroides</taxon>
    </lineage>
</organism>
<feature type="transmembrane region" description="Helical" evidence="2">
    <location>
        <begin position="9"/>
        <end position="28"/>
    </location>
</feature>
<name>A0A412FMW7_9BACE</name>
<feature type="region of interest" description="Disordered" evidence="1">
    <location>
        <begin position="149"/>
        <end position="191"/>
    </location>
</feature>
<keyword evidence="2" id="KW-0812">Transmembrane</keyword>
<gene>
    <name evidence="3" type="ORF">DWY26_14275</name>
</gene>
<dbReference type="RefSeq" id="WP_118404288.1">
    <property type="nucleotide sequence ID" value="NZ_JAQCWB010000011.1"/>
</dbReference>
<dbReference type="EMBL" id="QRUO01000013">
    <property type="protein sequence ID" value="RGR69525.1"/>
    <property type="molecule type" value="Genomic_DNA"/>
</dbReference>
<evidence type="ECO:0000256" key="2">
    <source>
        <dbReference type="SAM" id="Phobius"/>
    </source>
</evidence>
<dbReference type="AlphaFoldDB" id="A0A412FMW7"/>
<dbReference type="InterPro" id="IPR024355">
    <property type="entry name" value="TraQ_bacteroidetes"/>
</dbReference>
<dbReference type="InterPro" id="IPR038707">
    <property type="entry name" value="TraQ_sf"/>
</dbReference>
<evidence type="ECO:0000313" key="3">
    <source>
        <dbReference type="EMBL" id="RGR69525.1"/>
    </source>
</evidence>
<protein>
    <submittedName>
        <fullName evidence="3">DUF3872 domain-containing protein</fullName>
    </submittedName>
</protein>
<dbReference type="PROSITE" id="PS51257">
    <property type="entry name" value="PROKAR_LIPOPROTEIN"/>
    <property type="match status" value="1"/>
</dbReference>
<evidence type="ECO:0000256" key="1">
    <source>
        <dbReference type="SAM" id="MobiDB-lite"/>
    </source>
</evidence>
<dbReference type="Proteomes" id="UP000284205">
    <property type="component" value="Unassembled WGS sequence"/>
</dbReference>